<dbReference type="PRINTS" id="PR00111">
    <property type="entry name" value="ABHYDROLASE"/>
</dbReference>
<accession>A0A8H3UTJ4</accession>
<dbReference type="EMBL" id="WNWS01000203">
    <property type="protein sequence ID" value="KAE9975066.1"/>
    <property type="molecule type" value="Genomic_DNA"/>
</dbReference>
<evidence type="ECO:0000313" key="4">
    <source>
        <dbReference type="EMBL" id="KAE9977622.1"/>
    </source>
</evidence>
<dbReference type="InterPro" id="IPR029058">
    <property type="entry name" value="AB_hydrolase_fold"/>
</dbReference>
<sequence>MPFFTTKNQTKVHYAEDGNPTGQIIICLHGLGGSIETFSSLLPFLEGNYRVVRLDFEGLGKSPLTQQNKALSIARYVSDLGDLISHIQKDGRSMSPVVLVGHSLGSIVALHFAASEPNVVGGLILLGVVRSASHVQAVRERMLDMASKTREQGINFAADLAATTNFPSDSERQVNPTARDFIRRQVAGSDPEGYAKTCEAVADVGHKDPDYSRIVCKSLLIAGDKDMISPVSRAGGLKPLLGGESQLAIVKSGHQLILEDLKGVADAMIPFLASLP</sequence>
<evidence type="ECO:0000256" key="1">
    <source>
        <dbReference type="ARBA" id="ARBA00022801"/>
    </source>
</evidence>
<reference evidence="3 5" key="1">
    <citation type="submission" date="2018-12" db="EMBL/GenBank/DDBJ databases">
        <title>Venturia inaequalis Genome Resource.</title>
        <authorList>
            <person name="Lichtner F.J."/>
        </authorList>
    </citation>
    <scope>NUCLEOTIDE SEQUENCE [LARGE SCALE GENOMIC DNA]</scope>
    <source>
        <strain evidence="3 5">120213</strain>
        <strain evidence="4">Bline_iso_100314</strain>
    </source>
</reference>
<dbReference type="AlphaFoldDB" id="A0A8H3UTJ4"/>
<dbReference type="Pfam" id="PF12697">
    <property type="entry name" value="Abhydrolase_6"/>
    <property type="match status" value="1"/>
</dbReference>
<feature type="domain" description="AB hydrolase-1" evidence="2">
    <location>
        <begin position="25"/>
        <end position="267"/>
    </location>
</feature>
<proteinExistence type="predicted"/>
<organism evidence="3 5">
    <name type="scientific">Venturia inaequalis</name>
    <name type="common">Apple scab fungus</name>
    <dbReference type="NCBI Taxonomy" id="5025"/>
    <lineage>
        <taxon>Eukaryota</taxon>
        <taxon>Fungi</taxon>
        <taxon>Dikarya</taxon>
        <taxon>Ascomycota</taxon>
        <taxon>Pezizomycotina</taxon>
        <taxon>Dothideomycetes</taxon>
        <taxon>Pleosporomycetidae</taxon>
        <taxon>Venturiales</taxon>
        <taxon>Venturiaceae</taxon>
        <taxon>Venturia</taxon>
    </lineage>
</organism>
<dbReference type="GO" id="GO:0016787">
    <property type="term" value="F:hydrolase activity"/>
    <property type="evidence" value="ECO:0007669"/>
    <property type="project" value="UniProtKB-KW"/>
</dbReference>
<dbReference type="Gene3D" id="3.40.50.1820">
    <property type="entry name" value="alpha/beta hydrolase"/>
    <property type="match status" value="1"/>
</dbReference>
<dbReference type="OrthoDB" id="2498029at2759"/>
<dbReference type="GO" id="GO:0016020">
    <property type="term" value="C:membrane"/>
    <property type="evidence" value="ECO:0007669"/>
    <property type="project" value="TreeGrafter"/>
</dbReference>
<evidence type="ECO:0000313" key="3">
    <source>
        <dbReference type="EMBL" id="KAE9975066.1"/>
    </source>
</evidence>
<gene>
    <name evidence="4" type="ORF">BLS_001242</name>
    <name evidence="3" type="ORF">EG328_003485</name>
</gene>
<evidence type="ECO:0000313" key="5">
    <source>
        <dbReference type="Proteomes" id="UP000447873"/>
    </source>
</evidence>
<keyword evidence="1" id="KW-0378">Hydrolase</keyword>
<dbReference type="InterPro" id="IPR000073">
    <property type="entry name" value="AB_hydrolase_1"/>
</dbReference>
<dbReference type="Proteomes" id="UP000433883">
    <property type="component" value="Unassembled WGS sequence"/>
</dbReference>
<comment type="caution">
    <text evidence="3">The sequence shown here is derived from an EMBL/GenBank/DDBJ whole genome shotgun (WGS) entry which is preliminary data.</text>
</comment>
<dbReference type="SUPFAM" id="SSF53474">
    <property type="entry name" value="alpha/beta-Hydrolases"/>
    <property type="match status" value="1"/>
</dbReference>
<dbReference type="EMBL" id="WNWQ01000127">
    <property type="protein sequence ID" value="KAE9977622.1"/>
    <property type="molecule type" value="Genomic_DNA"/>
</dbReference>
<protein>
    <recommendedName>
        <fullName evidence="2">AB hydrolase-1 domain-containing protein</fullName>
    </recommendedName>
</protein>
<dbReference type="PANTHER" id="PTHR43798:SF31">
    <property type="entry name" value="AB HYDROLASE SUPERFAMILY PROTEIN YCLE"/>
    <property type="match status" value="1"/>
</dbReference>
<dbReference type="PANTHER" id="PTHR43798">
    <property type="entry name" value="MONOACYLGLYCEROL LIPASE"/>
    <property type="match status" value="1"/>
</dbReference>
<dbReference type="Proteomes" id="UP000447873">
    <property type="component" value="Unassembled WGS sequence"/>
</dbReference>
<name>A0A8H3UTJ4_VENIN</name>
<evidence type="ECO:0000259" key="2">
    <source>
        <dbReference type="Pfam" id="PF12697"/>
    </source>
</evidence>
<dbReference type="InterPro" id="IPR050266">
    <property type="entry name" value="AB_hydrolase_sf"/>
</dbReference>